<dbReference type="Proteomes" id="UP000054498">
    <property type="component" value="Unassembled WGS sequence"/>
</dbReference>
<dbReference type="RefSeq" id="XP_013896434.1">
    <property type="nucleotide sequence ID" value="XM_014040980.1"/>
</dbReference>
<evidence type="ECO:0008006" key="5">
    <source>
        <dbReference type="Google" id="ProtNLM"/>
    </source>
</evidence>
<feature type="non-terminal residue" evidence="3">
    <location>
        <position position="359"/>
    </location>
</feature>
<organism evidence="3 4">
    <name type="scientific">Monoraphidium neglectum</name>
    <dbReference type="NCBI Taxonomy" id="145388"/>
    <lineage>
        <taxon>Eukaryota</taxon>
        <taxon>Viridiplantae</taxon>
        <taxon>Chlorophyta</taxon>
        <taxon>core chlorophytes</taxon>
        <taxon>Chlorophyceae</taxon>
        <taxon>CS clade</taxon>
        <taxon>Sphaeropleales</taxon>
        <taxon>Selenastraceae</taxon>
        <taxon>Monoraphidium</taxon>
    </lineage>
</organism>
<feature type="compositionally biased region" description="Pro residues" evidence="1">
    <location>
        <begin position="234"/>
        <end position="247"/>
    </location>
</feature>
<feature type="region of interest" description="Disordered" evidence="1">
    <location>
        <begin position="232"/>
        <end position="266"/>
    </location>
</feature>
<proteinExistence type="predicted"/>
<feature type="chain" id="PRO_5002264305" description="CBM-cenC domain-containing protein" evidence="2">
    <location>
        <begin position="33"/>
        <end position="359"/>
    </location>
</feature>
<dbReference type="GeneID" id="25727720"/>
<dbReference type="KEGG" id="mng:MNEG_10547"/>
<name>A0A0D2M150_9CHLO</name>
<reference evidence="3 4" key="1">
    <citation type="journal article" date="2013" name="BMC Genomics">
        <title>Reconstruction of the lipid metabolism for the microalga Monoraphidium neglectum from its genome sequence reveals characteristics suitable for biofuel production.</title>
        <authorList>
            <person name="Bogen C."/>
            <person name="Al-Dilaimi A."/>
            <person name="Albersmeier A."/>
            <person name="Wichmann J."/>
            <person name="Grundmann M."/>
            <person name="Rupp O."/>
            <person name="Lauersen K.J."/>
            <person name="Blifernez-Klassen O."/>
            <person name="Kalinowski J."/>
            <person name="Goesmann A."/>
            <person name="Mussgnug J.H."/>
            <person name="Kruse O."/>
        </authorList>
    </citation>
    <scope>NUCLEOTIDE SEQUENCE [LARGE SCALE GENOMIC DNA]</scope>
    <source>
        <strain evidence="3 4">SAG 48.87</strain>
    </source>
</reference>
<keyword evidence="4" id="KW-1185">Reference proteome</keyword>
<dbReference type="AlphaFoldDB" id="A0A0D2M150"/>
<protein>
    <recommendedName>
        <fullName evidence="5">CBM-cenC domain-containing protein</fullName>
    </recommendedName>
</protein>
<evidence type="ECO:0000256" key="2">
    <source>
        <dbReference type="SAM" id="SignalP"/>
    </source>
</evidence>
<accession>A0A0D2M150</accession>
<evidence type="ECO:0000313" key="3">
    <source>
        <dbReference type="EMBL" id="KIY97414.1"/>
    </source>
</evidence>
<dbReference type="InterPro" id="IPR006311">
    <property type="entry name" value="TAT_signal"/>
</dbReference>
<evidence type="ECO:0000313" key="4">
    <source>
        <dbReference type="Proteomes" id="UP000054498"/>
    </source>
</evidence>
<dbReference type="PROSITE" id="PS51318">
    <property type="entry name" value="TAT"/>
    <property type="match status" value="1"/>
</dbReference>
<gene>
    <name evidence="3" type="ORF">MNEG_10547</name>
</gene>
<dbReference type="EMBL" id="KK102581">
    <property type="protein sequence ID" value="KIY97414.1"/>
    <property type="molecule type" value="Genomic_DNA"/>
</dbReference>
<keyword evidence="2" id="KW-0732">Signal</keyword>
<evidence type="ECO:0000256" key="1">
    <source>
        <dbReference type="SAM" id="MobiDB-lite"/>
    </source>
</evidence>
<sequence>MSSRSPSRRAARHAPALGALLALLLAPRGAQAELVESFTPGGPADPGRWLLAGGAGGVGRGDAASAVLEQGGQRVMETKRMVSDGTGVPAVFYYKFVPCNTAPAAQLAVDGWAEGRGWRPLWSRAGANLAGEGWTKVKVRPPLSAAGAFALRWTYRGAPGSDCRLYIDDVTLPAAGDGAEGAGAAAGAGVGAAGAGAAGAAFLPAAGPGDRLLPAVAASAASSPDAVPLISPISPAPAAPQPGPPSPLLLGPVAGPPAPASPAPATAPAAAAAAPGAGAFIEAFRPLNPADPATPKVIPGLWQRAGQIVDNGRGMGFERLGMNLDLQRNKVAQTSLLAGTPGADTAVTFYYKVRWRGPT</sequence>
<feature type="signal peptide" evidence="2">
    <location>
        <begin position="1"/>
        <end position="32"/>
    </location>
</feature>